<name>U6KB31_9EIME</name>
<reference evidence="3" key="1">
    <citation type="submission" date="2013-10" db="EMBL/GenBank/DDBJ databases">
        <title>Genomic analysis of the causative agents of coccidiosis in chickens.</title>
        <authorList>
            <person name="Reid A.J."/>
            <person name="Blake D."/>
            <person name="Billington K."/>
            <person name="Browne H."/>
            <person name="Dunn M."/>
            <person name="Hung S."/>
            <person name="Kawahara F."/>
            <person name="Miranda-Saavedra D."/>
            <person name="Mourier T."/>
            <person name="Nagra H."/>
            <person name="Otto T.D."/>
            <person name="Rawlings N."/>
            <person name="Sanchez A."/>
            <person name="Sanders M."/>
            <person name="Subramaniam C."/>
            <person name="Tay Y."/>
            <person name="Dear P."/>
            <person name="Doerig C."/>
            <person name="Gruber A."/>
            <person name="Parkinson J."/>
            <person name="Shirley M."/>
            <person name="Wan K.L."/>
            <person name="Berriman M."/>
            <person name="Tomley F."/>
            <person name="Pain A."/>
        </authorList>
    </citation>
    <scope>NUCLEOTIDE SEQUENCE [LARGE SCALE GENOMIC DNA]</scope>
    <source>
        <strain evidence="3">Houghton</strain>
    </source>
</reference>
<accession>U6KB31</accession>
<feature type="region of interest" description="Disordered" evidence="2">
    <location>
        <begin position="288"/>
        <end position="332"/>
    </location>
</feature>
<dbReference type="RefSeq" id="XP_013355976.1">
    <property type="nucleotide sequence ID" value="XM_013500522.1"/>
</dbReference>
<keyword evidence="4" id="KW-1185">Reference proteome</keyword>
<evidence type="ECO:0000256" key="1">
    <source>
        <dbReference type="SAM" id="Coils"/>
    </source>
</evidence>
<feature type="region of interest" description="Disordered" evidence="2">
    <location>
        <begin position="1"/>
        <end position="31"/>
    </location>
</feature>
<sequence length="759" mass="84305">MDGLQRRLKYAQWTAEPPHLRPPHNANNSRAAVPRFPTTVATPGAFVAEDYGRALPSRSKLFPASSQELSRLEHSDYCDRVHPTQNLSRKQKLQRGVLEPTIGCHSHGSQLFPFLTRSCSSPAVNGKGHSGALCPDVEQGSLPPVTQSKVNILSGNMTSSLFGGHAAPLPLFDSRAAAATAASCCTHAATADAASPRRWAGKALVGSSSCRESVRAENTHSINGPFFQRPKGKPQKNGKQASLDSRQTYENSTGEYESAAEAAQENEKLGQTKAVGCTASPRTIEAYAKSPRLCHPSGNPKSLSGYTDARSAATIRESSANSSSSSCSAPDMKMEKQHLILAKPPAKVPDTTEKPVRTNNAHLASAHCDAPQRILKSLIHLRASVIVAVDDNLERFEGMLEPIVKLLVDKTVEQAIEEAKQEQQLLTLHKRRQELLKNQQQQLLELEQREARRHFQAQQAIQNQLAAREHETQLWRHLWVAHIGTTLLDEDSLEKIVEQLDEESSFLSSVDTLSGEFLAEVAKAATGELKKRKDIGEELAKLWFNAEKVQTASRRQQELLIWGQHLRMREKIKRRRELRRGVVHIFVTPADGRIRQLSLKAEAERLTEAFKEQQRQRLSPKKYKITSEREKASSDDADGQDNTSTSSNPSGSSAVICIGPFKLLRKQDSATGQKKFISMEKLQQEVQKRMCDCFNDMAAIIRCSQIIFEAKGIKISEVDNLLKYEYGDLRVRLDRKITFANPTDESEGEMETEESGEFD</sequence>
<dbReference type="OrthoDB" id="346439at2759"/>
<feature type="compositionally biased region" description="Low complexity" evidence="2">
    <location>
        <begin position="318"/>
        <end position="329"/>
    </location>
</feature>
<evidence type="ECO:0000313" key="3">
    <source>
        <dbReference type="EMBL" id="CDJ33412.1"/>
    </source>
</evidence>
<proteinExistence type="predicted"/>
<feature type="compositionally biased region" description="Basic and acidic residues" evidence="2">
    <location>
        <begin position="625"/>
        <end position="634"/>
    </location>
</feature>
<dbReference type="VEuPathDB" id="ToxoDB:EMH_0053790"/>
<keyword evidence="1" id="KW-0175">Coiled coil</keyword>
<feature type="coiled-coil region" evidence="1">
    <location>
        <begin position="412"/>
        <end position="449"/>
    </location>
</feature>
<dbReference type="Proteomes" id="UP000030744">
    <property type="component" value="Unassembled WGS sequence"/>
</dbReference>
<dbReference type="AlphaFoldDB" id="U6KB31"/>
<dbReference type="GeneID" id="25380047"/>
<feature type="compositionally biased region" description="Low complexity" evidence="2">
    <location>
        <begin position="642"/>
        <end position="651"/>
    </location>
</feature>
<dbReference type="Pfam" id="PF06098">
    <property type="entry name" value="Radial_spoke_3"/>
    <property type="match status" value="1"/>
</dbReference>
<reference evidence="3" key="2">
    <citation type="submission" date="2013-10" db="EMBL/GenBank/DDBJ databases">
        <authorList>
            <person name="Aslett M."/>
        </authorList>
    </citation>
    <scope>NUCLEOTIDE SEQUENCE [LARGE SCALE GENOMIC DNA]</scope>
    <source>
        <strain evidence="3">Houghton</strain>
    </source>
</reference>
<evidence type="ECO:0000313" key="4">
    <source>
        <dbReference type="Proteomes" id="UP000030744"/>
    </source>
</evidence>
<gene>
    <name evidence="3" type="ORF">EMH_0053790</name>
</gene>
<evidence type="ECO:0000256" key="2">
    <source>
        <dbReference type="SAM" id="MobiDB-lite"/>
    </source>
</evidence>
<organism evidence="3 4">
    <name type="scientific">Eimeria mitis</name>
    <dbReference type="NCBI Taxonomy" id="44415"/>
    <lineage>
        <taxon>Eukaryota</taxon>
        <taxon>Sar</taxon>
        <taxon>Alveolata</taxon>
        <taxon>Apicomplexa</taxon>
        <taxon>Conoidasida</taxon>
        <taxon>Coccidia</taxon>
        <taxon>Eucoccidiorida</taxon>
        <taxon>Eimeriorina</taxon>
        <taxon>Eimeriidae</taxon>
        <taxon>Eimeria</taxon>
    </lineage>
</organism>
<dbReference type="InterPro" id="IPR009290">
    <property type="entry name" value="Radial_spoke_3"/>
</dbReference>
<feature type="region of interest" description="Disordered" evidence="2">
    <location>
        <begin position="610"/>
        <end position="651"/>
    </location>
</feature>
<dbReference type="EMBL" id="HG685200">
    <property type="protein sequence ID" value="CDJ33412.1"/>
    <property type="molecule type" value="Genomic_DNA"/>
</dbReference>
<protein>
    <submittedName>
        <fullName evidence="3">Uncharacterized protein</fullName>
    </submittedName>
</protein>
<feature type="region of interest" description="Disordered" evidence="2">
    <location>
        <begin position="219"/>
        <end position="274"/>
    </location>
</feature>
<feature type="compositionally biased region" description="Polar residues" evidence="2">
    <location>
        <begin position="237"/>
        <end position="255"/>
    </location>
</feature>